<evidence type="ECO:0000313" key="1">
    <source>
        <dbReference type="EMBL" id="KAG8234283.1"/>
    </source>
</evidence>
<organism evidence="1 2">
    <name type="scientific">Ladona fulva</name>
    <name type="common">Scarce chaser dragonfly</name>
    <name type="synonym">Libellula fulva</name>
    <dbReference type="NCBI Taxonomy" id="123851"/>
    <lineage>
        <taxon>Eukaryota</taxon>
        <taxon>Metazoa</taxon>
        <taxon>Ecdysozoa</taxon>
        <taxon>Arthropoda</taxon>
        <taxon>Hexapoda</taxon>
        <taxon>Insecta</taxon>
        <taxon>Pterygota</taxon>
        <taxon>Palaeoptera</taxon>
        <taxon>Odonata</taxon>
        <taxon>Epiprocta</taxon>
        <taxon>Anisoptera</taxon>
        <taxon>Libelluloidea</taxon>
        <taxon>Libellulidae</taxon>
        <taxon>Ladona</taxon>
    </lineage>
</organism>
<dbReference type="Proteomes" id="UP000792457">
    <property type="component" value="Unassembled WGS sequence"/>
</dbReference>
<accession>A0A8K0KL64</accession>
<evidence type="ECO:0000313" key="2">
    <source>
        <dbReference type="Proteomes" id="UP000792457"/>
    </source>
</evidence>
<proteinExistence type="predicted"/>
<reference evidence="1" key="1">
    <citation type="submission" date="2013-04" db="EMBL/GenBank/DDBJ databases">
        <authorList>
            <person name="Qu J."/>
            <person name="Murali S.C."/>
            <person name="Bandaranaike D."/>
            <person name="Bellair M."/>
            <person name="Blankenburg K."/>
            <person name="Chao H."/>
            <person name="Dinh H."/>
            <person name="Doddapaneni H."/>
            <person name="Downs B."/>
            <person name="Dugan-Rocha S."/>
            <person name="Elkadiri S."/>
            <person name="Gnanaolivu R.D."/>
            <person name="Hernandez B."/>
            <person name="Javaid M."/>
            <person name="Jayaseelan J.C."/>
            <person name="Lee S."/>
            <person name="Li M."/>
            <person name="Ming W."/>
            <person name="Munidasa M."/>
            <person name="Muniz J."/>
            <person name="Nguyen L."/>
            <person name="Ongeri F."/>
            <person name="Osuji N."/>
            <person name="Pu L.-L."/>
            <person name="Puazo M."/>
            <person name="Qu C."/>
            <person name="Quiroz J."/>
            <person name="Raj R."/>
            <person name="Weissenberger G."/>
            <person name="Xin Y."/>
            <person name="Zou X."/>
            <person name="Han Y."/>
            <person name="Richards S."/>
            <person name="Worley K."/>
            <person name="Muzny D."/>
            <person name="Gibbs R."/>
        </authorList>
    </citation>
    <scope>NUCLEOTIDE SEQUENCE</scope>
    <source>
        <strain evidence="1">Sampled in the wild</strain>
    </source>
</reference>
<dbReference type="AlphaFoldDB" id="A0A8K0KL64"/>
<comment type="caution">
    <text evidence="1">The sequence shown here is derived from an EMBL/GenBank/DDBJ whole genome shotgun (WGS) entry which is preliminary data.</text>
</comment>
<protein>
    <submittedName>
        <fullName evidence="1">Uncharacterized protein</fullName>
    </submittedName>
</protein>
<dbReference type="EMBL" id="KZ308794">
    <property type="protein sequence ID" value="KAG8234283.1"/>
    <property type="molecule type" value="Genomic_DNA"/>
</dbReference>
<name>A0A8K0KL64_LADFU</name>
<reference evidence="1" key="2">
    <citation type="submission" date="2017-10" db="EMBL/GenBank/DDBJ databases">
        <title>Ladona fulva Genome sequencing and assembly.</title>
        <authorList>
            <person name="Murali S."/>
            <person name="Richards S."/>
            <person name="Bandaranaike D."/>
            <person name="Bellair M."/>
            <person name="Blankenburg K."/>
            <person name="Chao H."/>
            <person name="Dinh H."/>
            <person name="Doddapaneni H."/>
            <person name="Dugan-Rocha S."/>
            <person name="Elkadiri S."/>
            <person name="Gnanaolivu R."/>
            <person name="Hernandez B."/>
            <person name="Skinner E."/>
            <person name="Javaid M."/>
            <person name="Lee S."/>
            <person name="Li M."/>
            <person name="Ming W."/>
            <person name="Munidasa M."/>
            <person name="Muniz J."/>
            <person name="Nguyen L."/>
            <person name="Hughes D."/>
            <person name="Osuji N."/>
            <person name="Pu L.-L."/>
            <person name="Puazo M."/>
            <person name="Qu C."/>
            <person name="Quiroz J."/>
            <person name="Raj R."/>
            <person name="Weissenberger G."/>
            <person name="Xin Y."/>
            <person name="Zou X."/>
            <person name="Han Y."/>
            <person name="Worley K."/>
            <person name="Muzny D."/>
            <person name="Gibbs R."/>
        </authorList>
    </citation>
    <scope>NUCLEOTIDE SEQUENCE</scope>
    <source>
        <strain evidence="1">Sampled in the wild</strain>
    </source>
</reference>
<keyword evidence="2" id="KW-1185">Reference proteome</keyword>
<sequence length="175" mass="19499">MDYVFTLVILRIRKRRPSCGQEKDTAFGDINSTLCPPTRGVTNRLPPPIRLTFVPLVIFPIANAHLSIKQRRGPQEKHQYPQVQQATLQPCTSCTNPTILSTSFFCDDLEFNGRTIFLIFAVLAVASAQYLASPYAATGLYRTSSYHGNAYNVPLAYNSYPAVGAYNYPGRLVYA</sequence>
<gene>
    <name evidence="1" type="ORF">J437_LFUL015008</name>
</gene>